<dbReference type="EMBL" id="DSFC01000184">
    <property type="protein sequence ID" value="HEV09397.1"/>
    <property type="molecule type" value="Genomic_DNA"/>
</dbReference>
<keyword evidence="5" id="KW-0653">Protein transport</keyword>
<evidence type="ECO:0000256" key="4">
    <source>
        <dbReference type="ARBA" id="ARBA00022692"/>
    </source>
</evidence>
<dbReference type="Gene3D" id="1.20.5.3310">
    <property type="match status" value="1"/>
</dbReference>
<evidence type="ECO:0000313" key="9">
    <source>
        <dbReference type="EMBL" id="HEV09397.1"/>
    </source>
</evidence>
<organism evidence="9">
    <name type="scientific">Sulfurihydrogenibium azorense</name>
    <dbReference type="NCBI Taxonomy" id="309806"/>
    <lineage>
        <taxon>Bacteria</taxon>
        <taxon>Pseudomonadati</taxon>
        <taxon>Aquificota</taxon>
        <taxon>Aquificia</taxon>
        <taxon>Aquificales</taxon>
        <taxon>Hydrogenothermaceae</taxon>
        <taxon>Sulfurihydrogenibium</taxon>
    </lineage>
</organism>
<gene>
    <name evidence="9" type="primary">tatB</name>
    <name evidence="9" type="ORF">ENO34_03230</name>
</gene>
<keyword evidence="8" id="KW-0472">Membrane</keyword>
<keyword evidence="2" id="KW-0813">Transport</keyword>
<comment type="caution">
    <text evidence="9">The sequence shown here is derived from an EMBL/GenBank/DDBJ whole genome shotgun (WGS) entry which is preliminary data.</text>
</comment>
<dbReference type="InterPro" id="IPR003369">
    <property type="entry name" value="TatA/B/E"/>
</dbReference>
<dbReference type="Proteomes" id="UP000885621">
    <property type="component" value="Unassembled WGS sequence"/>
</dbReference>
<sequence length="109" mass="12744">QELLLIMVVALIVLGPQRMPEVARALGKFFREIKSSVDEVKSTIVNDISSIKNMEKEFRIEEYKPPKIEETAAKPKSFEEEFEKEIKKSENKKEIEREKISFKKESKEV</sequence>
<dbReference type="NCBIfam" id="TIGR01410">
    <property type="entry name" value="tatB"/>
    <property type="match status" value="1"/>
</dbReference>
<keyword evidence="7" id="KW-0811">Translocation</keyword>
<evidence type="ECO:0000256" key="7">
    <source>
        <dbReference type="ARBA" id="ARBA00023010"/>
    </source>
</evidence>
<evidence type="ECO:0000256" key="8">
    <source>
        <dbReference type="ARBA" id="ARBA00023136"/>
    </source>
</evidence>
<dbReference type="InterPro" id="IPR018448">
    <property type="entry name" value="TatB"/>
</dbReference>
<evidence type="ECO:0000256" key="5">
    <source>
        <dbReference type="ARBA" id="ARBA00022927"/>
    </source>
</evidence>
<evidence type="ECO:0000256" key="2">
    <source>
        <dbReference type="ARBA" id="ARBA00022448"/>
    </source>
</evidence>
<accession>A0A831YDF1</accession>
<dbReference type="PANTHER" id="PTHR33162">
    <property type="entry name" value="SEC-INDEPENDENT PROTEIN TRANSLOCASE PROTEIN TATA, CHLOROPLASTIC"/>
    <property type="match status" value="1"/>
</dbReference>
<dbReference type="Pfam" id="PF02416">
    <property type="entry name" value="TatA_B_E"/>
    <property type="match status" value="1"/>
</dbReference>
<keyword evidence="6" id="KW-1133">Transmembrane helix</keyword>
<evidence type="ECO:0000256" key="1">
    <source>
        <dbReference type="ARBA" id="ARBA00004167"/>
    </source>
</evidence>
<evidence type="ECO:0000256" key="3">
    <source>
        <dbReference type="ARBA" id="ARBA00022475"/>
    </source>
</evidence>
<keyword evidence="4" id="KW-0812">Transmembrane</keyword>
<keyword evidence="3" id="KW-1003">Cell membrane</keyword>
<protein>
    <submittedName>
        <fullName evidence="9">Twin-arginine translocase subunit TatB</fullName>
    </submittedName>
</protein>
<name>A0A831YDF1_9AQUI</name>
<reference evidence="9" key="1">
    <citation type="journal article" date="2020" name="mSystems">
        <title>Genome- and Community-Level Interaction Insights into Carbon Utilization and Element Cycling Functions of Hydrothermarchaeota in Hydrothermal Sediment.</title>
        <authorList>
            <person name="Zhou Z."/>
            <person name="Liu Y."/>
            <person name="Xu W."/>
            <person name="Pan J."/>
            <person name="Luo Z.H."/>
            <person name="Li M."/>
        </authorList>
    </citation>
    <scope>NUCLEOTIDE SEQUENCE [LARGE SCALE GENOMIC DNA]</scope>
    <source>
        <strain evidence="9">SpSt-1257</strain>
    </source>
</reference>
<dbReference type="PANTHER" id="PTHR33162:SF1">
    <property type="entry name" value="SEC-INDEPENDENT PROTEIN TRANSLOCASE PROTEIN TATA, CHLOROPLASTIC"/>
    <property type="match status" value="1"/>
</dbReference>
<dbReference type="GO" id="GO:0016020">
    <property type="term" value="C:membrane"/>
    <property type="evidence" value="ECO:0007669"/>
    <property type="project" value="UniProtKB-SubCell"/>
</dbReference>
<comment type="subcellular location">
    <subcellularLocation>
        <location evidence="1">Membrane</location>
        <topology evidence="1">Single-pass membrane protein</topology>
    </subcellularLocation>
</comment>
<dbReference type="AlphaFoldDB" id="A0A831YDF1"/>
<dbReference type="GO" id="GO:0043953">
    <property type="term" value="P:protein transport by the Tat complex"/>
    <property type="evidence" value="ECO:0007669"/>
    <property type="project" value="InterPro"/>
</dbReference>
<proteinExistence type="predicted"/>
<feature type="non-terminal residue" evidence="9">
    <location>
        <position position="1"/>
    </location>
</feature>
<dbReference type="GO" id="GO:0008320">
    <property type="term" value="F:protein transmembrane transporter activity"/>
    <property type="evidence" value="ECO:0007669"/>
    <property type="project" value="InterPro"/>
</dbReference>
<evidence type="ECO:0000256" key="6">
    <source>
        <dbReference type="ARBA" id="ARBA00022989"/>
    </source>
</evidence>